<keyword evidence="2" id="KW-1185">Reference proteome</keyword>
<comment type="caution">
    <text evidence="1">The sequence shown here is derived from an EMBL/GenBank/DDBJ whole genome shotgun (WGS) entry which is preliminary data.</text>
</comment>
<proteinExistence type="predicted"/>
<sequence>MPVVVAAGPLIGQDGAGPFLDPVFGTVHCSWPPSLRSSRRLPLPPSEVERAVQPVDGLSFLALILLSGRLYEASKEISFLRLVLASWMPSDADLLGEDTKAGSVLSERSRQTITNLKVDLESFLLELNSARTTLALSVVFVIIYILSWWWMAFALKQAKDDGNVSLRTVLLLSVFAAVDIAASTGFVLLRIIMYVMRDRLYPMTMRTPYITEAEQFAAFTALRLTTLKSSCGTTDVLVSIVVGFLTGLRIYSVACVISFYKKAKNGALKFSNNADYFSERLERLKDVEDYVPKPMVPPMQQVRKSSFYVNGRPPGSERGGILGGGVGAARLTCLSPTASTICGGGGDDCPEVKIQAADMPQEMQRAAVESANQAVKLYSTEKHVAESIKQDFDQMFQPTWHCVVGRNWGSCVTHSKQCYVRMAYRDMTILLYRSI</sequence>
<reference evidence="1 2" key="1">
    <citation type="journal article" date="2020" name="Cell">
        <title>Large-Scale Comparative Analyses of Tick Genomes Elucidate Their Genetic Diversity and Vector Capacities.</title>
        <authorList>
            <consortium name="Tick Genome and Microbiome Consortium (TIGMIC)"/>
            <person name="Jia N."/>
            <person name="Wang J."/>
            <person name="Shi W."/>
            <person name="Du L."/>
            <person name="Sun Y."/>
            <person name="Zhan W."/>
            <person name="Jiang J.F."/>
            <person name="Wang Q."/>
            <person name="Zhang B."/>
            <person name="Ji P."/>
            <person name="Bell-Sakyi L."/>
            <person name="Cui X.M."/>
            <person name="Yuan T.T."/>
            <person name="Jiang B.G."/>
            <person name="Yang W.F."/>
            <person name="Lam T.T."/>
            <person name="Chang Q.C."/>
            <person name="Ding S.J."/>
            <person name="Wang X.J."/>
            <person name="Zhu J.G."/>
            <person name="Ruan X.D."/>
            <person name="Zhao L."/>
            <person name="Wei J.T."/>
            <person name="Ye R.Z."/>
            <person name="Que T.C."/>
            <person name="Du C.H."/>
            <person name="Zhou Y.H."/>
            <person name="Cheng J.X."/>
            <person name="Dai P.F."/>
            <person name="Guo W.B."/>
            <person name="Han X.H."/>
            <person name="Huang E.J."/>
            <person name="Li L.F."/>
            <person name="Wei W."/>
            <person name="Gao Y.C."/>
            <person name="Liu J.Z."/>
            <person name="Shao H.Z."/>
            <person name="Wang X."/>
            <person name="Wang C.C."/>
            <person name="Yang T.C."/>
            <person name="Huo Q.B."/>
            <person name="Li W."/>
            <person name="Chen H.Y."/>
            <person name="Chen S.E."/>
            <person name="Zhou L.G."/>
            <person name="Ni X.B."/>
            <person name="Tian J.H."/>
            <person name="Sheng Y."/>
            <person name="Liu T."/>
            <person name="Pan Y.S."/>
            <person name="Xia L.Y."/>
            <person name="Li J."/>
            <person name="Zhao F."/>
            <person name="Cao W.C."/>
        </authorList>
    </citation>
    <scope>NUCLEOTIDE SEQUENCE [LARGE SCALE GENOMIC DNA]</scope>
    <source>
        <strain evidence="1">Iper-2018</strain>
    </source>
</reference>
<accession>A0AC60QSQ7</accession>
<organism evidence="1 2">
    <name type="scientific">Ixodes persulcatus</name>
    <name type="common">Taiga tick</name>
    <dbReference type="NCBI Taxonomy" id="34615"/>
    <lineage>
        <taxon>Eukaryota</taxon>
        <taxon>Metazoa</taxon>
        <taxon>Ecdysozoa</taxon>
        <taxon>Arthropoda</taxon>
        <taxon>Chelicerata</taxon>
        <taxon>Arachnida</taxon>
        <taxon>Acari</taxon>
        <taxon>Parasitiformes</taxon>
        <taxon>Ixodida</taxon>
        <taxon>Ixodoidea</taxon>
        <taxon>Ixodidae</taxon>
        <taxon>Ixodinae</taxon>
        <taxon>Ixodes</taxon>
    </lineage>
</organism>
<gene>
    <name evidence="1" type="ORF">HPB47_015770</name>
</gene>
<evidence type="ECO:0000313" key="1">
    <source>
        <dbReference type="EMBL" id="KAG0442158.1"/>
    </source>
</evidence>
<dbReference type="Proteomes" id="UP000805193">
    <property type="component" value="Unassembled WGS sequence"/>
</dbReference>
<evidence type="ECO:0000313" key="2">
    <source>
        <dbReference type="Proteomes" id="UP000805193"/>
    </source>
</evidence>
<name>A0AC60QSQ7_IXOPE</name>
<protein>
    <submittedName>
        <fullName evidence="1">Uncharacterized protein</fullName>
    </submittedName>
</protein>
<dbReference type="EMBL" id="JABSTQ010004442">
    <property type="protein sequence ID" value="KAG0442158.1"/>
    <property type="molecule type" value="Genomic_DNA"/>
</dbReference>